<comment type="catalytic activity">
    <reaction evidence="1">
        <text>[(1-&gt;4)-alpha-D-glucosyl](n) + ADP-alpha-D-glucose = [(1-&gt;4)-alpha-D-glucosyl](n+1) + ADP + H(+)</text>
        <dbReference type="Rhea" id="RHEA:18189"/>
        <dbReference type="Rhea" id="RHEA-COMP:9584"/>
        <dbReference type="Rhea" id="RHEA-COMP:9587"/>
        <dbReference type="ChEBI" id="CHEBI:15378"/>
        <dbReference type="ChEBI" id="CHEBI:15444"/>
        <dbReference type="ChEBI" id="CHEBI:57498"/>
        <dbReference type="ChEBI" id="CHEBI:456216"/>
        <dbReference type="EC" id="2.4.1.21"/>
    </reaction>
</comment>
<accession>A0A9D2IES1</accession>
<evidence type="ECO:0000313" key="6">
    <source>
        <dbReference type="EMBL" id="HIZ06669.1"/>
    </source>
</evidence>
<dbReference type="Gene3D" id="3.40.50.2000">
    <property type="entry name" value="Glycogen Phosphorylase B"/>
    <property type="match status" value="1"/>
</dbReference>
<keyword evidence="4" id="KW-0808">Transferase</keyword>
<reference evidence="6" key="2">
    <citation type="submission" date="2021-04" db="EMBL/GenBank/DDBJ databases">
        <authorList>
            <person name="Gilroy R."/>
        </authorList>
    </citation>
    <scope>NUCLEOTIDE SEQUENCE</scope>
    <source>
        <strain evidence="6">CHK192-9172</strain>
    </source>
</reference>
<dbReference type="SUPFAM" id="SSF53756">
    <property type="entry name" value="UDP-Glycosyltransferase/glycogen phosphorylase"/>
    <property type="match status" value="1"/>
</dbReference>
<keyword evidence="3" id="KW-0328">Glycosyltransferase</keyword>
<evidence type="ECO:0000259" key="5">
    <source>
        <dbReference type="Pfam" id="PF08323"/>
    </source>
</evidence>
<dbReference type="EMBL" id="DXCH01000050">
    <property type="protein sequence ID" value="HIZ06669.1"/>
    <property type="molecule type" value="Genomic_DNA"/>
</dbReference>
<evidence type="ECO:0000256" key="3">
    <source>
        <dbReference type="ARBA" id="ARBA00022676"/>
    </source>
</evidence>
<name>A0A9D2IES1_9FIRM</name>
<dbReference type="Proteomes" id="UP000824024">
    <property type="component" value="Unassembled WGS sequence"/>
</dbReference>
<feature type="non-terminal residue" evidence="6">
    <location>
        <position position="142"/>
    </location>
</feature>
<dbReference type="PANTHER" id="PTHR45825:SF11">
    <property type="entry name" value="ALPHA AMYLASE DOMAIN-CONTAINING PROTEIN"/>
    <property type="match status" value="1"/>
</dbReference>
<evidence type="ECO:0000313" key="7">
    <source>
        <dbReference type="Proteomes" id="UP000824024"/>
    </source>
</evidence>
<sequence length="142" mass="16799">MKKVLFAASECVPFIKTGGLADVCGALPKWFDKRYWDVRVVIPNYSCIPEHYRNQFQYVTHFYMSTGPYVQNKYVGVLKYEMDGITYYFIDNQEYFNCFTPYGDIRYDIEKFCFFDKAVLSMLPLIGFQPDLIHCHDWETGL</sequence>
<dbReference type="PANTHER" id="PTHR45825">
    <property type="entry name" value="GRANULE-BOUND STARCH SYNTHASE 1, CHLOROPLASTIC/AMYLOPLASTIC"/>
    <property type="match status" value="1"/>
</dbReference>
<dbReference type="GO" id="GO:0009011">
    <property type="term" value="F:alpha-1,4-glucan glucosyltransferase (ADP-glucose donor) activity"/>
    <property type="evidence" value="ECO:0007669"/>
    <property type="project" value="UniProtKB-EC"/>
</dbReference>
<evidence type="ECO:0000256" key="1">
    <source>
        <dbReference type="ARBA" id="ARBA00001478"/>
    </source>
</evidence>
<dbReference type="Pfam" id="PF08323">
    <property type="entry name" value="Glyco_transf_5"/>
    <property type="match status" value="1"/>
</dbReference>
<reference evidence="6" key="1">
    <citation type="journal article" date="2021" name="PeerJ">
        <title>Extensive microbial diversity within the chicken gut microbiome revealed by metagenomics and culture.</title>
        <authorList>
            <person name="Gilroy R."/>
            <person name="Ravi A."/>
            <person name="Getino M."/>
            <person name="Pursley I."/>
            <person name="Horton D.L."/>
            <person name="Alikhan N.F."/>
            <person name="Baker D."/>
            <person name="Gharbi K."/>
            <person name="Hall N."/>
            <person name="Watson M."/>
            <person name="Adriaenssens E.M."/>
            <person name="Foster-Nyarko E."/>
            <person name="Jarju S."/>
            <person name="Secka A."/>
            <person name="Antonio M."/>
            <person name="Oren A."/>
            <person name="Chaudhuri R.R."/>
            <person name="La Ragione R."/>
            <person name="Hildebrand F."/>
            <person name="Pallen M.J."/>
        </authorList>
    </citation>
    <scope>NUCLEOTIDE SEQUENCE</scope>
    <source>
        <strain evidence="6">CHK192-9172</strain>
    </source>
</reference>
<protein>
    <recommendedName>
        <fullName evidence="2">starch synthase</fullName>
        <ecNumber evidence="2">2.4.1.21</ecNumber>
    </recommendedName>
</protein>
<comment type="caution">
    <text evidence="6">The sequence shown here is derived from an EMBL/GenBank/DDBJ whole genome shotgun (WGS) entry which is preliminary data.</text>
</comment>
<evidence type="ECO:0000256" key="4">
    <source>
        <dbReference type="ARBA" id="ARBA00022679"/>
    </source>
</evidence>
<dbReference type="InterPro" id="IPR013534">
    <property type="entry name" value="Starch_synth_cat_dom"/>
</dbReference>
<feature type="domain" description="Starch synthase catalytic" evidence="5">
    <location>
        <begin position="3"/>
        <end position="142"/>
    </location>
</feature>
<dbReference type="EC" id="2.4.1.21" evidence="2"/>
<gene>
    <name evidence="6" type="ORF">IAA08_01895</name>
</gene>
<dbReference type="AlphaFoldDB" id="A0A9D2IES1"/>
<proteinExistence type="predicted"/>
<organism evidence="6 7">
    <name type="scientific">Candidatus Eubacterium avistercoris</name>
    <dbReference type="NCBI Taxonomy" id="2838567"/>
    <lineage>
        <taxon>Bacteria</taxon>
        <taxon>Bacillati</taxon>
        <taxon>Bacillota</taxon>
        <taxon>Clostridia</taxon>
        <taxon>Eubacteriales</taxon>
        <taxon>Eubacteriaceae</taxon>
        <taxon>Eubacterium</taxon>
    </lineage>
</organism>
<evidence type="ECO:0000256" key="2">
    <source>
        <dbReference type="ARBA" id="ARBA00012588"/>
    </source>
</evidence>